<dbReference type="InterPro" id="IPR036412">
    <property type="entry name" value="HAD-like_sf"/>
</dbReference>
<dbReference type="SFLD" id="SFLDG01129">
    <property type="entry name" value="C1.5:_HAD__Beta-PGM__Phosphata"/>
    <property type="match status" value="1"/>
</dbReference>
<dbReference type="SUPFAM" id="SSF56784">
    <property type="entry name" value="HAD-like"/>
    <property type="match status" value="1"/>
</dbReference>
<dbReference type="NCBIfam" id="TIGR01509">
    <property type="entry name" value="HAD-SF-IA-v3"/>
    <property type="match status" value="1"/>
</dbReference>
<dbReference type="GO" id="GO:0008801">
    <property type="term" value="F:beta-phosphoglucomutase activity"/>
    <property type="evidence" value="ECO:0007669"/>
    <property type="project" value="UniProtKB-EC"/>
</dbReference>
<evidence type="ECO:0000256" key="1">
    <source>
        <dbReference type="ARBA" id="ARBA00006171"/>
    </source>
</evidence>
<protein>
    <submittedName>
        <fullName evidence="2">Beta-phosphoglucomutase</fullName>
        <ecNumber evidence="2">5.4.2.6</ecNumber>
    </submittedName>
</protein>
<dbReference type="EMBL" id="JBGMEL010000008">
    <property type="protein sequence ID" value="MFA0790845.1"/>
    <property type="molecule type" value="Genomic_DNA"/>
</dbReference>
<evidence type="ECO:0000313" key="3">
    <source>
        <dbReference type="Proteomes" id="UP001569414"/>
    </source>
</evidence>
<dbReference type="RefSeq" id="WP_371843439.1">
    <property type="nucleotide sequence ID" value="NZ_JBGMEL010000008.1"/>
</dbReference>
<dbReference type="Gene3D" id="3.40.50.1000">
    <property type="entry name" value="HAD superfamily/HAD-like"/>
    <property type="match status" value="1"/>
</dbReference>
<accession>A0ABV4NNC1</accession>
<gene>
    <name evidence="2" type="primary">pgmB</name>
    <name evidence="2" type="ORF">ACCI51_09840</name>
</gene>
<evidence type="ECO:0000313" key="2">
    <source>
        <dbReference type="EMBL" id="MFA0790845.1"/>
    </source>
</evidence>
<dbReference type="InterPro" id="IPR010972">
    <property type="entry name" value="Beta-PGM"/>
</dbReference>
<dbReference type="NCBIfam" id="TIGR02009">
    <property type="entry name" value="PGMB-YQAB-SF"/>
    <property type="match status" value="1"/>
</dbReference>
<keyword evidence="3" id="KW-1185">Reference proteome</keyword>
<dbReference type="CDD" id="cd02598">
    <property type="entry name" value="HAD_BPGM"/>
    <property type="match status" value="1"/>
</dbReference>
<dbReference type="InterPro" id="IPR023214">
    <property type="entry name" value="HAD_sf"/>
</dbReference>
<organism evidence="2 3">
    <name type="scientific">Microbulbifer echini</name>
    <dbReference type="NCBI Taxonomy" id="1529067"/>
    <lineage>
        <taxon>Bacteria</taxon>
        <taxon>Pseudomonadati</taxon>
        <taxon>Pseudomonadota</taxon>
        <taxon>Gammaproteobacteria</taxon>
        <taxon>Cellvibrionales</taxon>
        <taxon>Microbulbiferaceae</taxon>
        <taxon>Microbulbifer</taxon>
    </lineage>
</organism>
<dbReference type="NCBIfam" id="TIGR01990">
    <property type="entry name" value="bPGM"/>
    <property type="match status" value="1"/>
</dbReference>
<proteinExistence type="inferred from homology"/>
<dbReference type="Proteomes" id="UP001569414">
    <property type="component" value="Unassembled WGS sequence"/>
</dbReference>
<dbReference type="SFLD" id="SFLDS00003">
    <property type="entry name" value="Haloacid_Dehalogenase"/>
    <property type="match status" value="1"/>
</dbReference>
<dbReference type="InterPro" id="IPR010976">
    <property type="entry name" value="B-phosphoglucomutase_hydrolase"/>
</dbReference>
<name>A0ABV4NNC1_9GAMM</name>
<comment type="similarity">
    <text evidence="1">Belongs to the HAD-like hydrolase superfamily. CbbY/CbbZ/Gph/YieH family.</text>
</comment>
<sequence length="223" mass="24208">MIYRAAIFDLDGVIADTARLHLAAWQQLAEELKLPWPEDTEERLKGLERMASLEVILGEQGRKFSKKEKHSLASRKNKRYQALIRSLSPRDLLPGARELMDWLNKSEIPIALASASKNAPAVLHALGISNYFSFIADPEQSAPKPSADIFLAAAHGLQVEPDLCVAFEDACAGIAAIKAAEGMTAIGVGCKSALGSADYIVSSLEEFAPKDFFLSEIKAAAIR</sequence>
<dbReference type="SFLD" id="SFLDG01135">
    <property type="entry name" value="C1.5.6:_HAD__Beta-PGM__Phospha"/>
    <property type="match status" value="1"/>
</dbReference>
<dbReference type="Gene3D" id="1.10.150.240">
    <property type="entry name" value="Putative phosphatase, domain 2"/>
    <property type="match status" value="1"/>
</dbReference>
<dbReference type="PANTHER" id="PTHR18901">
    <property type="entry name" value="2-DEOXYGLUCOSE-6-PHOSPHATE PHOSPHATASE 2"/>
    <property type="match status" value="1"/>
</dbReference>
<keyword evidence="2" id="KW-0413">Isomerase</keyword>
<dbReference type="InterPro" id="IPR023198">
    <property type="entry name" value="PGP-like_dom2"/>
</dbReference>
<dbReference type="Pfam" id="PF00702">
    <property type="entry name" value="Hydrolase"/>
    <property type="match status" value="1"/>
</dbReference>
<dbReference type="InterPro" id="IPR006439">
    <property type="entry name" value="HAD-SF_hydro_IA"/>
</dbReference>
<reference evidence="2 3" key="1">
    <citation type="submission" date="2024-08" db="EMBL/GenBank/DDBJ databases">
        <authorList>
            <person name="Ishaq N."/>
        </authorList>
    </citation>
    <scope>NUCLEOTIDE SEQUENCE [LARGE SCALE GENOMIC DNA]</scope>
    <source>
        <strain evidence="2 3">JCM 30400</strain>
    </source>
</reference>
<dbReference type="EC" id="5.4.2.6" evidence="2"/>
<dbReference type="PANTHER" id="PTHR18901:SF38">
    <property type="entry name" value="PSEUDOURIDINE-5'-PHOSPHATASE"/>
    <property type="match status" value="1"/>
</dbReference>
<comment type="caution">
    <text evidence="2">The sequence shown here is derived from an EMBL/GenBank/DDBJ whole genome shotgun (WGS) entry which is preliminary data.</text>
</comment>